<sequence length="77" mass="7457">MKKRSVLAVVTLATGAVIAAISPHPGGGDTAHAAEPPVSLGALDQIGDLGKVVDGAADTASSTAGTVTTTLSEARFS</sequence>
<evidence type="ECO:0000313" key="2">
    <source>
        <dbReference type="EMBL" id="OEV19294.1"/>
    </source>
</evidence>
<evidence type="ECO:0008006" key="5">
    <source>
        <dbReference type="Google" id="ProtNLM"/>
    </source>
</evidence>
<proteinExistence type="predicted"/>
<keyword evidence="1" id="KW-0732">Signal</keyword>
<dbReference type="PATRIC" id="fig|518642.7.peg.4552"/>
<organism evidence="2 4">
    <name type="scientific">Streptomyces nanshensis</name>
    <dbReference type="NCBI Taxonomy" id="518642"/>
    <lineage>
        <taxon>Bacteria</taxon>
        <taxon>Bacillati</taxon>
        <taxon>Actinomycetota</taxon>
        <taxon>Actinomycetes</taxon>
        <taxon>Kitasatosporales</taxon>
        <taxon>Streptomycetaceae</taxon>
        <taxon>Streptomyces</taxon>
    </lineage>
</organism>
<dbReference type="EMBL" id="LJGZ01000087">
    <property type="protein sequence ID" value="OEV19294.1"/>
    <property type="molecule type" value="Genomic_DNA"/>
</dbReference>
<evidence type="ECO:0000256" key="1">
    <source>
        <dbReference type="SAM" id="SignalP"/>
    </source>
</evidence>
<name>A0A1E7LSV8_9ACTN</name>
<evidence type="ECO:0000313" key="4">
    <source>
        <dbReference type="Proteomes" id="UP000175971"/>
    </source>
</evidence>
<feature type="chain" id="PRO_5044557377" description="ATP-binding protein" evidence="1">
    <location>
        <begin position="20"/>
        <end position="77"/>
    </location>
</feature>
<dbReference type="RefSeq" id="WP_019766964.1">
    <property type="nucleotide sequence ID" value="NZ_LJGZ01000087.1"/>
</dbReference>
<dbReference type="OrthoDB" id="4335796at2"/>
<dbReference type="EMBL" id="LJGZ01000087">
    <property type="protein sequence ID" value="OEV19295.1"/>
    <property type="molecule type" value="Genomic_DNA"/>
</dbReference>
<dbReference type="GeneID" id="97761233"/>
<comment type="caution">
    <text evidence="2">The sequence shown here is derived from an EMBL/GenBank/DDBJ whole genome shotgun (WGS) entry which is preliminary data.</text>
</comment>
<gene>
    <name evidence="2" type="ORF">AN221_17945</name>
    <name evidence="3" type="ORF">AN221_17955</name>
</gene>
<dbReference type="Proteomes" id="UP000175971">
    <property type="component" value="Unassembled WGS sequence"/>
</dbReference>
<keyword evidence="4" id="KW-1185">Reference proteome</keyword>
<accession>A0A1E7LSV8</accession>
<protein>
    <recommendedName>
        <fullName evidence="5">ATP-binding protein</fullName>
    </recommendedName>
</protein>
<reference evidence="2 4" key="1">
    <citation type="journal article" date="2016" name="Front. Microbiol.">
        <title>Comparative Genomics Analysis of Streptomyces Species Reveals Their Adaptation to the Marine Environment and Their Diversity at the Genomic Level.</title>
        <authorList>
            <person name="Tian X."/>
            <person name="Zhang Z."/>
            <person name="Yang T."/>
            <person name="Chen M."/>
            <person name="Li J."/>
            <person name="Chen F."/>
            <person name="Yang J."/>
            <person name="Li W."/>
            <person name="Zhang B."/>
            <person name="Zhang Z."/>
            <person name="Wu J."/>
            <person name="Zhang C."/>
            <person name="Long L."/>
            <person name="Xiao J."/>
        </authorList>
    </citation>
    <scope>NUCLEOTIDE SEQUENCE [LARGE SCALE GENOMIC DNA]</scope>
    <source>
        <strain evidence="2 4">SCSIO M10372</strain>
    </source>
</reference>
<evidence type="ECO:0000313" key="3">
    <source>
        <dbReference type="EMBL" id="OEV19295.1"/>
    </source>
</evidence>
<feature type="signal peptide" evidence="1">
    <location>
        <begin position="1"/>
        <end position="19"/>
    </location>
</feature>
<dbReference type="AlphaFoldDB" id="A0A1E7LSV8"/>